<dbReference type="SUPFAM" id="SSF54909">
    <property type="entry name" value="Dimeric alpha+beta barrel"/>
    <property type="match status" value="1"/>
</dbReference>
<protein>
    <submittedName>
        <fullName evidence="2">Quinol monooxygenase YgiN</fullName>
    </submittedName>
</protein>
<dbReference type="OrthoDB" id="6912333at2"/>
<feature type="domain" description="ABM" evidence="1">
    <location>
        <begin position="5"/>
        <end position="103"/>
    </location>
</feature>
<dbReference type="InterPro" id="IPR007138">
    <property type="entry name" value="ABM_dom"/>
</dbReference>
<dbReference type="GO" id="GO:0004497">
    <property type="term" value="F:monooxygenase activity"/>
    <property type="evidence" value="ECO:0007669"/>
    <property type="project" value="UniProtKB-KW"/>
</dbReference>
<organism evidence="2 3">
    <name type="scientific">Marinobacterium iners DSM 11526</name>
    <dbReference type="NCBI Taxonomy" id="1122198"/>
    <lineage>
        <taxon>Bacteria</taxon>
        <taxon>Pseudomonadati</taxon>
        <taxon>Pseudomonadota</taxon>
        <taxon>Gammaproteobacteria</taxon>
        <taxon>Oceanospirillales</taxon>
        <taxon>Oceanospirillaceae</taxon>
        <taxon>Marinobacterium</taxon>
    </lineage>
</organism>
<dbReference type="Proteomes" id="UP000242469">
    <property type="component" value="Unassembled WGS sequence"/>
</dbReference>
<keyword evidence="3" id="KW-1185">Reference proteome</keyword>
<reference evidence="3" key="1">
    <citation type="submission" date="2016-10" db="EMBL/GenBank/DDBJ databases">
        <authorList>
            <person name="Varghese N."/>
            <person name="Submissions S."/>
        </authorList>
    </citation>
    <scope>NUCLEOTIDE SEQUENCE [LARGE SCALE GENOMIC DNA]</scope>
    <source>
        <strain evidence="3">DSM 11526</strain>
    </source>
</reference>
<dbReference type="Pfam" id="PF03992">
    <property type="entry name" value="ABM"/>
    <property type="match status" value="1"/>
</dbReference>
<gene>
    <name evidence="2" type="ORF">SAMN02745729_11327</name>
</gene>
<evidence type="ECO:0000313" key="2">
    <source>
        <dbReference type="EMBL" id="SEB01725.1"/>
    </source>
</evidence>
<dbReference type="PROSITE" id="PS51725">
    <property type="entry name" value="ABM"/>
    <property type="match status" value="1"/>
</dbReference>
<keyword evidence="2" id="KW-0560">Oxidoreductase</keyword>
<keyword evidence="2" id="KW-0503">Monooxygenase</keyword>
<dbReference type="STRING" id="1122198.SAMN02745729_11327"/>
<dbReference type="RefSeq" id="WP_091827276.1">
    <property type="nucleotide sequence ID" value="NZ_FNRJ01000013.1"/>
</dbReference>
<evidence type="ECO:0000313" key="3">
    <source>
        <dbReference type="Proteomes" id="UP000242469"/>
    </source>
</evidence>
<sequence length="116" mass="13512">MSSLVYCTAQFKPRPGKEAELFRALQMLEPNAHREDACVQYTVTRQISSPFAEGTSFPIVFHEIWSDMESFEAHCQRREIVEFFERYCKAEDGLAEDWNVCIYTDEPENFDAPQFG</sequence>
<evidence type="ECO:0000259" key="1">
    <source>
        <dbReference type="PROSITE" id="PS51725"/>
    </source>
</evidence>
<proteinExistence type="predicted"/>
<dbReference type="EMBL" id="FNRJ01000013">
    <property type="protein sequence ID" value="SEB01725.1"/>
    <property type="molecule type" value="Genomic_DNA"/>
</dbReference>
<name>A0A1H4FWM5_9GAMM</name>
<dbReference type="AlphaFoldDB" id="A0A1H4FWM5"/>
<dbReference type="InterPro" id="IPR011008">
    <property type="entry name" value="Dimeric_a/b-barrel"/>
</dbReference>
<dbReference type="Gene3D" id="3.30.70.100">
    <property type="match status" value="1"/>
</dbReference>
<accession>A0A1H4FWM5</accession>